<evidence type="ECO:0000313" key="2">
    <source>
        <dbReference type="Proteomes" id="UP000664398"/>
    </source>
</evidence>
<comment type="caution">
    <text evidence="1">The sequence shown here is derived from an EMBL/GenBank/DDBJ whole genome shotgun (WGS) entry which is preliminary data.</text>
</comment>
<dbReference type="RefSeq" id="WP_208045835.1">
    <property type="nucleotide sequence ID" value="NZ_JAGDYL010000012.1"/>
</dbReference>
<proteinExistence type="predicted"/>
<sequence length="115" mass="12926">MTTARLQQLRANARLERDVLLEHRMRDGQDPAIAISEVPDVDELVVLSLRDEMLEDRGQLAEFSLARLAARSAGPDADEHRRNADRAEFELLREIAAQVPELTRGVWAAAARLEV</sequence>
<keyword evidence="2" id="KW-1185">Reference proteome</keyword>
<dbReference type="Proteomes" id="UP000664398">
    <property type="component" value="Unassembled WGS sequence"/>
</dbReference>
<protein>
    <submittedName>
        <fullName evidence="1">Uncharacterized protein</fullName>
    </submittedName>
</protein>
<dbReference type="AlphaFoldDB" id="A0A939LZL5"/>
<reference evidence="1" key="1">
    <citation type="submission" date="2021-03" db="EMBL/GenBank/DDBJ databases">
        <title>Leucobacter chromiisoli sp. nov., isolated from chromium-containing soil of chemical plant.</title>
        <authorList>
            <person name="Xu Z."/>
        </authorList>
    </citation>
    <scope>NUCLEOTIDE SEQUENCE</scope>
    <source>
        <strain evidence="1">A2</strain>
    </source>
</reference>
<dbReference type="EMBL" id="JAGDYL010000012">
    <property type="protein sequence ID" value="MBO1805352.1"/>
    <property type="molecule type" value="Genomic_DNA"/>
</dbReference>
<name>A0A939LZL5_9MICO</name>
<organism evidence="1 2">
    <name type="scientific">Leucobacter ruminantium</name>
    <dbReference type="NCBI Taxonomy" id="1289170"/>
    <lineage>
        <taxon>Bacteria</taxon>
        <taxon>Bacillati</taxon>
        <taxon>Actinomycetota</taxon>
        <taxon>Actinomycetes</taxon>
        <taxon>Micrococcales</taxon>
        <taxon>Microbacteriaceae</taxon>
        <taxon>Leucobacter</taxon>
    </lineage>
</organism>
<evidence type="ECO:0000313" key="1">
    <source>
        <dbReference type="EMBL" id="MBO1805352.1"/>
    </source>
</evidence>
<gene>
    <name evidence="1" type="ORF">J4H91_08480</name>
</gene>
<accession>A0A939LZL5</accession>